<reference evidence="2" key="1">
    <citation type="submission" date="2015-04" db="UniProtKB">
        <authorList>
            <consortium name="EnsemblPlants"/>
        </authorList>
    </citation>
    <scope>IDENTIFICATION</scope>
</reference>
<reference evidence="2" key="2">
    <citation type="submission" date="2018-05" db="EMBL/GenBank/DDBJ databases">
        <title>OmerRS3 (Oryza meridionalis Reference Sequence Version 3).</title>
        <authorList>
            <person name="Zhang J."/>
            <person name="Kudrna D."/>
            <person name="Lee S."/>
            <person name="Talag J."/>
            <person name="Welchert J."/>
            <person name="Wing R.A."/>
        </authorList>
    </citation>
    <scope>NUCLEOTIDE SEQUENCE [LARGE SCALE GENOMIC DNA]</scope>
    <source>
        <strain evidence="2">cv. OR44</strain>
    </source>
</reference>
<dbReference type="EnsemblPlants" id="OMERI08G07800.1">
    <property type="protein sequence ID" value="OMERI08G07800.1"/>
    <property type="gene ID" value="OMERI08G07800"/>
</dbReference>
<dbReference type="Proteomes" id="UP000008021">
    <property type="component" value="Chromosome 8"/>
</dbReference>
<name>A0A0E0EJS4_9ORYZ</name>
<feature type="coiled-coil region" evidence="1">
    <location>
        <begin position="55"/>
        <end position="109"/>
    </location>
</feature>
<organism evidence="2">
    <name type="scientific">Oryza meridionalis</name>
    <dbReference type="NCBI Taxonomy" id="40149"/>
    <lineage>
        <taxon>Eukaryota</taxon>
        <taxon>Viridiplantae</taxon>
        <taxon>Streptophyta</taxon>
        <taxon>Embryophyta</taxon>
        <taxon>Tracheophyta</taxon>
        <taxon>Spermatophyta</taxon>
        <taxon>Magnoliopsida</taxon>
        <taxon>Liliopsida</taxon>
        <taxon>Poales</taxon>
        <taxon>Poaceae</taxon>
        <taxon>BOP clade</taxon>
        <taxon>Oryzoideae</taxon>
        <taxon>Oryzeae</taxon>
        <taxon>Oryzinae</taxon>
        <taxon>Oryza</taxon>
    </lineage>
</organism>
<dbReference type="STRING" id="40149.A0A0E0EJS4"/>
<keyword evidence="3" id="KW-1185">Reference proteome</keyword>
<evidence type="ECO:0000256" key="1">
    <source>
        <dbReference type="SAM" id="Coils"/>
    </source>
</evidence>
<dbReference type="AlphaFoldDB" id="A0A0E0EJS4"/>
<sequence length="143" mass="15324">MEKGDETLAAKKTCLICGAAGAGDDVTAATAGGHPAKPYAAVNPTNSDTANADQIEGLRTTIRDLEEKLAAANAMIEDLKRSSSADATVVELREELVDLREIFQAEREEQLERNTGLLASGKVWPRLLSEVDAVKERFAARRG</sequence>
<evidence type="ECO:0000313" key="3">
    <source>
        <dbReference type="Proteomes" id="UP000008021"/>
    </source>
</evidence>
<keyword evidence="1" id="KW-0175">Coiled coil</keyword>
<dbReference type="HOGENOM" id="CLU_1809283_0_0_1"/>
<dbReference type="Gramene" id="OMERI08G07800.1">
    <property type="protein sequence ID" value="OMERI08G07800.1"/>
    <property type="gene ID" value="OMERI08G07800"/>
</dbReference>
<protein>
    <submittedName>
        <fullName evidence="2">Uncharacterized protein</fullName>
    </submittedName>
</protein>
<evidence type="ECO:0000313" key="2">
    <source>
        <dbReference type="EnsemblPlants" id="OMERI08G07800.1"/>
    </source>
</evidence>
<accession>A0A0E0EJS4</accession>
<proteinExistence type="predicted"/>